<keyword evidence="5" id="KW-0378">Hydrolase</keyword>
<keyword evidence="6" id="KW-1185">Reference proteome</keyword>
<proteinExistence type="predicted"/>
<dbReference type="EMBL" id="VOXD01000029">
    <property type="protein sequence ID" value="TXF87940.1"/>
    <property type="molecule type" value="Genomic_DNA"/>
</dbReference>
<dbReference type="GO" id="GO:0005524">
    <property type="term" value="F:ATP binding"/>
    <property type="evidence" value="ECO:0007669"/>
    <property type="project" value="UniProtKB-KW"/>
</dbReference>
<dbReference type="InterPro" id="IPR001650">
    <property type="entry name" value="Helicase_C-like"/>
</dbReference>
<sequence length="1746" mass="200073">MNIFEVHHQIIQDYRSYLESFMLMKDARVAETIRERLNDGALFPEPLIQFNPSFEYGKSLAELTKDDLLHPELNKIFSGYQLYRHQVEALKLGTAGKDFIVTSGTGSGKSLTYIGTIFDRILKQRQAGSYRPGIKAIIVYPMNALINSQTEEFRKYAVNYLRKDAPAGMDLEELDKLSDKEALDALEKATGKMFPISFAQYTGQEAGQVKAEIKDNPPDILMTNYMMLELIMTRVGEEALRMSFRQHLDFLVFDELHTYRGRQGADVAMLIRRIRAFTGRDVQCIGTSATMSSGGDDLGAQQDEVANVGQLIFGKQFARDQIISEYLRRVTDWRGLTPGREEVAIVLDQGIEQDGDEAQLRCHPLALWLEDQVGLEQIGSDWLRRRKPFAKSKAIQLLAEHAQRPFALAEKAFEDLLTWSERINVELKQQGERRAYFPFRLHQFISQTGGVYVTLDHPDDREITLEAGHFIRNDRGEDQRLYQIVFSRTSGHEFICVRKDPESGKLLARDFNDYLHDDENDQQVAGYIIPQGEGEDPIWYEELIEELPSAWTRVYKRQNNRLGVIPKYRHRVPNPIYYNEQGQYADEPDRIASPRFGWFMPAKLLFDPTSGTFFDAKSSEASKLMRLGNEGRSTATTTLSLATTNALAQAGVIPQEQKLLSFTDNRQDAALQAGHFNDFVSIGRIRSAIWHALEDRTEGLTVHNVAQAVFDALQIPQSEYAIKPVESGGRRRDNEAALKDYLLIRILQDLRRGWRYTMPNLEQCALLDVRYRYLEEELTNESNWEELPLLQSMTIDERREFLIQTLDFIRTSNAIHHRFFFSEEAIVSNRIKDKLKGQWTLGPNERLETPNYMRVTSVGKPKGRAPHTASIGKLSNWGRYVGARSQVQGLGKMSKEEFETFADKLMAVLDRQGFVRSERISGENGETNAYILEADAIEWCRGDLETVRPDRVRNRTYSHGYTPRPNAYFQDFYRQDFTVKEHLIAHEHTGQVNHAERVEREELFRKGKMKALFCSPTMELGVDISNLNVVHLRNVPPNPANYAQRSGRAGRSGQGALVITYCSQLSAHDRHYFQHQNQMVAGAVFPPRINLENDELLKTHINASYLLEAGLDLGSAVPNIIDMHAEKLPLREEFREPIDAGHNDRAERVLQLFRRILADDTSLSGALPEATLKTYINEARPAFSAAFDRWRTLYRKAIALMDDAHRIKTGALYHKGSDERKQADANYRSAERQLTDLKNDTGTSSAFSEFYPFRYLAGEGYLPGYNFTRLPLRVAINGYESSQFLSRPRLLALREFGPRNIIYHNGQAYEVNRLNLTDIENHKVRAKVATASGYFLAGDEMNRETDPINPNVNLNAGGGELLTNLVEMVESETRILQRISCEEEERRRTGYEIETYFSLPNGLAGCDRIFVKSGDDDLLEIFYMPTATIIDVNKCERRTKQTQFLIDKVYGYWKKEKDQENDTEGHIVPVSLFSKMTTNAIYIQPTKKLGLDEAQVVTLKYALKRAIEERYQVESNEIGVQLMGQDEVANIMIFERSEGSLGILGQLARQPGEFHAVVKQALDICFPPDYDGDYNELPPATYNDLLSYYNQRHHEVINRHEIHDVLKSLFENTRIELAGRNTVGDYDTHYQHLLATYDKSSSTELRFLEYLYQHGLRLPDIAQPRLSDDHGLYVMPDFQYDKHVFVFCDGTPHDTEAVQQEDRKKRRAMKAKGLRAIIYHYQDDLARIVQENADIFTPVRQPITTN</sequence>
<evidence type="ECO:0000313" key="6">
    <source>
        <dbReference type="Proteomes" id="UP000321907"/>
    </source>
</evidence>
<name>A0A5C7FNH8_9BACT</name>
<reference evidence="5 6" key="1">
    <citation type="submission" date="2019-08" db="EMBL/GenBank/DDBJ databases">
        <title>Lewinella sp. strain SSH13 Genome sequencing and assembly.</title>
        <authorList>
            <person name="Kim I."/>
        </authorList>
    </citation>
    <scope>NUCLEOTIDE SEQUENCE [LARGE SCALE GENOMIC DNA]</scope>
    <source>
        <strain evidence="5 6">SSH13</strain>
    </source>
</reference>
<dbReference type="Pfam" id="PF00271">
    <property type="entry name" value="Helicase_C"/>
    <property type="match status" value="1"/>
</dbReference>
<dbReference type="GO" id="GO:0003677">
    <property type="term" value="F:DNA binding"/>
    <property type="evidence" value="ECO:0007669"/>
    <property type="project" value="TreeGrafter"/>
</dbReference>
<dbReference type="OrthoDB" id="9815222at2"/>
<dbReference type="Pfam" id="PF00270">
    <property type="entry name" value="DEAD"/>
    <property type="match status" value="1"/>
</dbReference>
<dbReference type="SUPFAM" id="SSF52540">
    <property type="entry name" value="P-loop containing nucleoside triphosphate hydrolases"/>
    <property type="match status" value="2"/>
</dbReference>
<dbReference type="InterPro" id="IPR027417">
    <property type="entry name" value="P-loop_NTPase"/>
</dbReference>
<dbReference type="PANTHER" id="PTHR47962">
    <property type="entry name" value="ATP-DEPENDENT HELICASE LHR-RELATED-RELATED"/>
    <property type="match status" value="1"/>
</dbReference>
<evidence type="ECO:0000259" key="4">
    <source>
        <dbReference type="PROSITE" id="PS51194"/>
    </source>
</evidence>
<dbReference type="InterPro" id="IPR052511">
    <property type="entry name" value="ATP-dep_Helicase"/>
</dbReference>
<dbReference type="Gene3D" id="3.40.50.300">
    <property type="entry name" value="P-loop containing nucleotide triphosphate hydrolases"/>
    <property type="match status" value="2"/>
</dbReference>
<keyword evidence="2" id="KW-0067">ATP-binding</keyword>
<comment type="caution">
    <text evidence="5">The sequence shown here is derived from an EMBL/GenBank/DDBJ whole genome shotgun (WGS) entry which is preliminary data.</text>
</comment>
<keyword evidence="1" id="KW-0547">Nucleotide-binding</keyword>
<feature type="domain" description="Helicase C-terminal" evidence="4">
    <location>
        <begin position="932"/>
        <end position="1097"/>
    </location>
</feature>
<evidence type="ECO:0000256" key="1">
    <source>
        <dbReference type="ARBA" id="ARBA00022741"/>
    </source>
</evidence>
<keyword evidence="5" id="KW-0347">Helicase</keyword>
<protein>
    <submittedName>
        <fullName evidence="5">DEAD/DEAH box helicase</fullName>
    </submittedName>
</protein>
<evidence type="ECO:0000313" key="5">
    <source>
        <dbReference type="EMBL" id="TXF87940.1"/>
    </source>
</evidence>
<evidence type="ECO:0000259" key="3">
    <source>
        <dbReference type="PROSITE" id="PS51192"/>
    </source>
</evidence>
<feature type="domain" description="Helicase ATP-binding" evidence="3">
    <location>
        <begin position="90"/>
        <end position="309"/>
    </location>
</feature>
<dbReference type="GO" id="GO:0016887">
    <property type="term" value="F:ATP hydrolysis activity"/>
    <property type="evidence" value="ECO:0007669"/>
    <property type="project" value="TreeGrafter"/>
</dbReference>
<dbReference type="PROSITE" id="PS51194">
    <property type="entry name" value="HELICASE_CTER"/>
    <property type="match status" value="1"/>
</dbReference>
<dbReference type="SMART" id="SM00490">
    <property type="entry name" value="HELICc"/>
    <property type="match status" value="1"/>
</dbReference>
<dbReference type="Proteomes" id="UP000321907">
    <property type="component" value="Unassembled WGS sequence"/>
</dbReference>
<accession>A0A5C7FNH8</accession>
<dbReference type="InterPro" id="IPR014001">
    <property type="entry name" value="Helicase_ATP-bd"/>
</dbReference>
<dbReference type="SMART" id="SM00487">
    <property type="entry name" value="DEXDc"/>
    <property type="match status" value="1"/>
</dbReference>
<dbReference type="InterPro" id="IPR011545">
    <property type="entry name" value="DEAD/DEAH_box_helicase_dom"/>
</dbReference>
<evidence type="ECO:0000256" key="2">
    <source>
        <dbReference type="ARBA" id="ARBA00022840"/>
    </source>
</evidence>
<dbReference type="GO" id="GO:0004386">
    <property type="term" value="F:helicase activity"/>
    <property type="evidence" value="ECO:0007669"/>
    <property type="project" value="UniProtKB-KW"/>
</dbReference>
<organism evidence="5 6">
    <name type="scientific">Neolewinella aurantiaca</name>
    <dbReference type="NCBI Taxonomy" id="2602767"/>
    <lineage>
        <taxon>Bacteria</taxon>
        <taxon>Pseudomonadati</taxon>
        <taxon>Bacteroidota</taxon>
        <taxon>Saprospiria</taxon>
        <taxon>Saprospirales</taxon>
        <taxon>Lewinellaceae</taxon>
        <taxon>Neolewinella</taxon>
    </lineage>
</organism>
<gene>
    <name evidence="5" type="ORF">FUA23_16940</name>
</gene>
<dbReference type="PANTHER" id="PTHR47962:SF5">
    <property type="entry name" value="ATP-DEPENDENT HELICASE LHR-RELATED"/>
    <property type="match status" value="1"/>
</dbReference>
<dbReference type="PROSITE" id="PS51192">
    <property type="entry name" value="HELICASE_ATP_BIND_1"/>
    <property type="match status" value="1"/>
</dbReference>
<dbReference type="RefSeq" id="WP_147931952.1">
    <property type="nucleotide sequence ID" value="NZ_VOXD01000029.1"/>
</dbReference>